<keyword evidence="2" id="KW-1185">Reference proteome</keyword>
<evidence type="ECO:0000313" key="1">
    <source>
        <dbReference type="EMBL" id="MCU9840442.1"/>
    </source>
</evidence>
<dbReference type="RefSeq" id="WP_263390309.1">
    <property type="nucleotide sequence ID" value="NZ_JAOVQN010000039.1"/>
</dbReference>
<dbReference type="InterPro" id="IPR004220">
    <property type="entry name" value="5-COMe_2-OHmuconate_Isoase"/>
</dbReference>
<proteinExistence type="predicted"/>
<dbReference type="EMBL" id="JAOVQN010000039">
    <property type="protein sequence ID" value="MCU9840442.1"/>
    <property type="molecule type" value="Genomic_DNA"/>
</dbReference>
<sequence>MPHFIVEYSGNLEDALDIGALCELIRATAAGIDTFPMAGIRVRAFRADHWAIADGDPKHGFIDISILLRAGRAPEVKQAAAAEVFEAVRVFVAPVMAQRSLALSLEMRDIDPDLSPKTGSIRDHL</sequence>
<comment type="caution">
    <text evidence="1">The sequence shown here is derived from an EMBL/GenBank/DDBJ whole genome shotgun (WGS) entry which is preliminary data.</text>
</comment>
<accession>A0ABT2WXL7</accession>
<dbReference type="PANTHER" id="PTHR37950:SF1">
    <property type="entry name" value="4-HYDROXYPHENYLACETATE CATABOLISM PROTEIN"/>
    <property type="match status" value="1"/>
</dbReference>
<dbReference type="InterPro" id="IPR014347">
    <property type="entry name" value="Tautomerase/MIF_sf"/>
</dbReference>
<dbReference type="Proteomes" id="UP001321014">
    <property type="component" value="Unassembled WGS sequence"/>
</dbReference>
<dbReference type="SUPFAM" id="SSF55331">
    <property type="entry name" value="Tautomerase/MIF"/>
    <property type="match status" value="1"/>
</dbReference>
<reference evidence="1 2" key="1">
    <citation type="submission" date="2022-10" db="EMBL/GenBank/DDBJ databases">
        <title>Ruegeria sp. nov., isolated from ocean surface water.</title>
        <authorList>
            <person name="He W."/>
            <person name="Wang L."/>
            <person name="Zhang D.-F."/>
        </authorList>
    </citation>
    <scope>NUCLEOTIDE SEQUENCE [LARGE SCALE GENOMIC DNA]</scope>
    <source>
        <strain evidence="1 2">WL0004</strain>
    </source>
</reference>
<organism evidence="1 2">
    <name type="scientific">Ruegeria marisflavi</name>
    <dbReference type="NCBI Taxonomy" id="2984152"/>
    <lineage>
        <taxon>Bacteria</taxon>
        <taxon>Pseudomonadati</taxon>
        <taxon>Pseudomonadota</taxon>
        <taxon>Alphaproteobacteria</taxon>
        <taxon>Rhodobacterales</taxon>
        <taxon>Roseobacteraceae</taxon>
        <taxon>Ruegeria</taxon>
    </lineage>
</organism>
<gene>
    <name evidence="1" type="ORF">OEZ49_22080</name>
</gene>
<protein>
    <submittedName>
        <fullName evidence="1">5-carboxymethyl-2-hydroxymuconate Delta-isomerase</fullName>
    </submittedName>
</protein>
<evidence type="ECO:0000313" key="2">
    <source>
        <dbReference type="Proteomes" id="UP001321014"/>
    </source>
</evidence>
<dbReference type="Gene3D" id="3.30.429.10">
    <property type="entry name" value="Macrophage Migration Inhibitory Factor"/>
    <property type="match status" value="1"/>
</dbReference>
<name>A0ABT2WXL7_9RHOB</name>
<dbReference type="CDD" id="cd00580">
    <property type="entry name" value="CHMI"/>
    <property type="match status" value="1"/>
</dbReference>
<dbReference type="Pfam" id="PF02962">
    <property type="entry name" value="CHMI"/>
    <property type="match status" value="1"/>
</dbReference>
<dbReference type="PANTHER" id="PTHR37950">
    <property type="entry name" value="4-HYDROXYPHENYLACETATE CATABOLISM PROTEIN"/>
    <property type="match status" value="1"/>
</dbReference>